<dbReference type="PANTHER" id="PTHR33993">
    <property type="entry name" value="GLYOXALASE-RELATED"/>
    <property type="match status" value="1"/>
</dbReference>
<dbReference type="InterPro" id="IPR037523">
    <property type="entry name" value="VOC_core"/>
</dbReference>
<dbReference type="CDD" id="cd07247">
    <property type="entry name" value="SgaA_N_like"/>
    <property type="match status" value="1"/>
</dbReference>
<dbReference type="PANTHER" id="PTHR33993:SF2">
    <property type="entry name" value="VOC DOMAIN-CONTAINING PROTEIN"/>
    <property type="match status" value="1"/>
</dbReference>
<reference evidence="2 3" key="1">
    <citation type="submission" date="2020-03" db="EMBL/GenBank/DDBJ databases">
        <title>Whole genome shotgun sequence of Phytohabitans flavus NBRC 107702.</title>
        <authorList>
            <person name="Komaki H."/>
            <person name="Tamura T."/>
        </authorList>
    </citation>
    <scope>NUCLEOTIDE SEQUENCE [LARGE SCALE GENOMIC DNA]</scope>
    <source>
        <strain evidence="2 3">NBRC 107702</strain>
    </source>
</reference>
<reference evidence="2 3" key="2">
    <citation type="submission" date="2020-03" db="EMBL/GenBank/DDBJ databases">
        <authorList>
            <person name="Ichikawa N."/>
            <person name="Kimura A."/>
            <person name="Kitahashi Y."/>
            <person name="Uohara A."/>
        </authorList>
    </citation>
    <scope>NUCLEOTIDE SEQUENCE [LARGE SCALE GENOMIC DNA]</scope>
    <source>
        <strain evidence="2 3">NBRC 107702</strain>
    </source>
</reference>
<dbReference type="Gene3D" id="3.10.180.10">
    <property type="entry name" value="2,3-Dihydroxybiphenyl 1,2-Dioxygenase, domain 1"/>
    <property type="match status" value="1"/>
</dbReference>
<evidence type="ECO:0000259" key="1">
    <source>
        <dbReference type="PROSITE" id="PS51819"/>
    </source>
</evidence>
<gene>
    <name evidence="2" type="ORF">Pflav_082680</name>
</gene>
<protein>
    <submittedName>
        <fullName evidence="2">Glyoxalase</fullName>
    </submittedName>
</protein>
<dbReference type="KEGG" id="pfla:Pflav_082680"/>
<dbReference type="SUPFAM" id="SSF54593">
    <property type="entry name" value="Glyoxalase/Bleomycin resistance protein/Dihydroxybiphenyl dioxygenase"/>
    <property type="match status" value="1"/>
</dbReference>
<organism evidence="2 3">
    <name type="scientific">Phytohabitans flavus</name>
    <dbReference type="NCBI Taxonomy" id="1076124"/>
    <lineage>
        <taxon>Bacteria</taxon>
        <taxon>Bacillati</taxon>
        <taxon>Actinomycetota</taxon>
        <taxon>Actinomycetes</taxon>
        <taxon>Micromonosporales</taxon>
        <taxon>Micromonosporaceae</taxon>
    </lineage>
</organism>
<dbReference type="PROSITE" id="PS51819">
    <property type="entry name" value="VOC"/>
    <property type="match status" value="1"/>
</dbReference>
<accession>A0A6F8Y7A0</accession>
<dbReference type="InterPro" id="IPR053863">
    <property type="entry name" value="Glyoxy/Ble-like_N"/>
</dbReference>
<evidence type="ECO:0000313" key="3">
    <source>
        <dbReference type="Proteomes" id="UP000502508"/>
    </source>
</evidence>
<evidence type="ECO:0000313" key="2">
    <source>
        <dbReference type="EMBL" id="BCB81858.1"/>
    </source>
</evidence>
<feature type="domain" description="VOC" evidence="1">
    <location>
        <begin position="4"/>
        <end position="124"/>
    </location>
</feature>
<dbReference type="InterPro" id="IPR029068">
    <property type="entry name" value="Glyas_Bleomycin-R_OHBP_Dase"/>
</dbReference>
<keyword evidence="3" id="KW-1185">Reference proteome</keyword>
<dbReference type="AlphaFoldDB" id="A0A6F8Y7A0"/>
<proteinExistence type="predicted"/>
<sequence>MNGRVVHFEMPADDMERAQTFYREAFGWQLTPMPDMAYTMVVTTPTDEQGMPTESGAINGGLTARQSPVSAPTLTIGVDSVDAALETAEQHGGKVVAGKMAVGDMGFVGYFKDTEGNVVGLWENAATT</sequence>
<dbReference type="Pfam" id="PF22677">
    <property type="entry name" value="Ble-like_N"/>
    <property type="match status" value="1"/>
</dbReference>
<dbReference type="Proteomes" id="UP000502508">
    <property type="component" value="Chromosome"/>
</dbReference>
<dbReference type="RefSeq" id="WP_173041586.1">
    <property type="nucleotide sequence ID" value="NZ_AP022870.1"/>
</dbReference>
<dbReference type="InterPro" id="IPR052164">
    <property type="entry name" value="Anthracycline_SecMetBiosynth"/>
</dbReference>
<name>A0A6F8Y7A0_9ACTN</name>
<dbReference type="EMBL" id="AP022870">
    <property type="protein sequence ID" value="BCB81858.1"/>
    <property type="molecule type" value="Genomic_DNA"/>
</dbReference>